<dbReference type="CDD" id="cd24000">
    <property type="entry name" value="ASKHA_NBD_HK"/>
    <property type="match status" value="1"/>
</dbReference>
<dbReference type="SUPFAM" id="SSF53067">
    <property type="entry name" value="Actin-like ATPase domain"/>
    <property type="match status" value="2"/>
</dbReference>
<evidence type="ECO:0000259" key="11">
    <source>
        <dbReference type="Pfam" id="PF03727"/>
    </source>
</evidence>
<keyword evidence="5" id="KW-0547">Nucleotide-binding</keyword>
<dbReference type="GO" id="GO:0006096">
    <property type="term" value="P:glycolytic process"/>
    <property type="evidence" value="ECO:0007669"/>
    <property type="project" value="UniProtKB-UniPathway"/>
</dbReference>
<name>F5Y779_LEAAZ</name>
<organism evidence="12 13">
    <name type="scientific">Leadbettera azotonutricia (strain ATCC BAA-888 / DSM 13862 / ZAS-9)</name>
    <name type="common">Treponema azotonutricium</name>
    <dbReference type="NCBI Taxonomy" id="545695"/>
    <lineage>
        <taxon>Bacteria</taxon>
        <taxon>Pseudomonadati</taxon>
        <taxon>Spirochaetota</taxon>
        <taxon>Spirochaetia</taxon>
        <taxon>Spirochaetales</taxon>
        <taxon>Breznakiellaceae</taxon>
        <taxon>Leadbettera</taxon>
    </lineage>
</organism>
<dbReference type="KEGG" id="taz:TREAZ_1115"/>
<dbReference type="InterPro" id="IPR022673">
    <property type="entry name" value="Hexokinase_C"/>
</dbReference>
<sequence>MGKFNPQALSEFARYYGFHYDIIDPVALAEDVRIDMERGLKGQPTSLPMIPAFISPVAKAESGETVVALDAGGTNLRASLVRFDEYGKAQPSATEKVPMPGTSGRVNAEAFFDQIASVAAPLIEKSPDPIKGIGFCFSYPMEITKDADGILLAFSKEVDAPDVVGKAIGKGLKEALKRRKVKVPERVVLLNDTVATLLSGLADPSLSTRKGADLYGVPGGPVVGFILGTGFNTAYPESSIPKIKFESKTNPQIVVCESGTFASRYVGFLDKEYDSTTKNPGGYTLEKATAGAYLGPLTFHILKRAVKDGLVKFAKSKEFLDWPALQTKDLNAFMHAPLAMEGPIGALFEKDEIDALRSFVYITSIITERAALLSAGVVAGAVLKSSEGFDPFVPVRIAVEGTTYMIYKGMRTALEAWLHIMLTKGKPRSYVIGPVEQASLFGAAVAALTK</sequence>
<feature type="domain" description="Hexokinase C-terminal" evidence="11">
    <location>
        <begin position="223"/>
        <end position="448"/>
    </location>
</feature>
<dbReference type="RefSeq" id="WP_015710875.1">
    <property type="nucleotide sequence ID" value="NC_015577.1"/>
</dbReference>
<evidence type="ECO:0000256" key="5">
    <source>
        <dbReference type="ARBA" id="ARBA00022741"/>
    </source>
</evidence>
<evidence type="ECO:0000256" key="4">
    <source>
        <dbReference type="ARBA" id="ARBA00022679"/>
    </source>
</evidence>
<dbReference type="Gene3D" id="3.40.367.20">
    <property type="match status" value="1"/>
</dbReference>
<dbReference type="Pfam" id="PF00349">
    <property type="entry name" value="Hexokinase_1"/>
    <property type="match status" value="1"/>
</dbReference>
<dbReference type="InterPro" id="IPR001312">
    <property type="entry name" value="Hexokinase"/>
</dbReference>
<dbReference type="GO" id="GO:0005524">
    <property type="term" value="F:ATP binding"/>
    <property type="evidence" value="ECO:0007669"/>
    <property type="project" value="UniProtKB-KW"/>
</dbReference>
<reference evidence="13" key="1">
    <citation type="submission" date="2009-12" db="EMBL/GenBank/DDBJ databases">
        <title>Complete sequence of Treponema azotonutricium strain ZAS-9.</title>
        <authorList>
            <person name="Tetu S.G."/>
            <person name="Matson E."/>
            <person name="Ren Q."/>
            <person name="Seshadri R."/>
            <person name="Elbourne L."/>
            <person name="Hassan K.A."/>
            <person name="Durkin A."/>
            <person name="Radune D."/>
            <person name="Mohamoud Y."/>
            <person name="Shay R."/>
            <person name="Jin S."/>
            <person name="Zhang X."/>
            <person name="Lucey K."/>
            <person name="Ballor N.R."/>
            <person name="Ottesen E."/>
            <person name="Rosenthal R."/>
            <person name="Allen A."/>
            <person name="Leadbetter J.R."/>
            <person name="Paulsen I.T."/>
        </authorList>
    </citation>
    <scope>NUCLEOTIDE SEQUENCE [LARGE SCALE GENOMIC DNA]</scope>
    <source>
        <strain evidence="13">ATCC BAA-888 / DSM 13862 / ZAS-9</strain>
    </source>
</reference>
<dbReference type="PROSITE" id="PS51748">
    <property type="entry name" value="HEXOKINASE_2"/>
    <property type="match status" value="1"/>
</dbReference>
<evidence type="ECO:0000256" key="1">
    <source>
        <dbReference type="ARBA" id="ARBA00004921"/>
    </source>
</evidence>
<dbReference type="InterPro" id="IPR022672">
    <property type="entry name" value="Hexokinase_N"/>
</dbReference>
<dbReference type="eggNOG" id="COG5026">
    <property type="taxonomic scope" value="Bacteria"/>
</dbReference>
<evidence type="ECO:0000256" key="8">
    <source>
        <dbReference type="ARBA" id="ARBA00023152"/>
    </source>
</evidence>
<dbReference type="EMBL" id="CP001841">
    <property type="protein sequence ID" value="AEF80993.1"/>
    <property type="molecule type" value="Genomic_DNA"/>
</dbReference>
<evidence type="ECO:0000259" key="10">
    <source>
        <dbReference type="Pfam" id="PF00349"/>
    </source>
</evidence>
<reference evidence="12 13" key="2">
    <citation type="journal article" date="2011" name="ISME J.">
        <title>RNA-seq reveals cooperative metabolic interactions between two termite-gut spirochete species in co-culture.</title>
        <authorList>
            <person name="Rosenthal A.Z."/>
            <person name="Matson E.G."/>
            <person name="Eldar A."/>
            <person name="Leadbetter J.R."/>
        </authorList>
    </citation>
    <scope>NUCLEOTIDE SEQUENCE [LARGE SCALE GENOMIC DNA]</scope>
    <source>
        <strain evidence="13">ATCC BAA-888 / DSM 13862 / ZAS-9</strain>
    </source>
</reference>
<accession>F5Y779</accession>
<keyword evidence="7" id="KW-0067">ATP-binding</keyword>
<evidence type="ECO:0000256" key="9">
    <source>
        <dbReference type="ARBA" id="ARBA00047905"/>
    </source>
</evidence>
<keyword evidence="4" id="KW-0808">Transferase</keyword>
<dbReference type="Pfam" id="PF03727">
    <property type="entry name" value="Hexokinase_2"/>
    <property type="match status" value="1"/>
</dbReference>
<keyword evidence="6 12" id="KW-0418">Kinase</keyword>
<dbReference type="UniPathway" id="UPA00109">
    <property type="reaction ID" value="UER00180"/>
</dbReference>
<proteinExistence type="inferred from homology"/>
<evidence type="ECO:0000313" key="12">
    <source>
        <dbReference type="EMBL" id="AEF80993.1"/>
    </source>
</evidence>
<evidence type="ECO:0000256" key="7">
    <source>
        <dbReference type="ARBA" id="ARBA00022840"/>
    </source>
</evidence>
<dbReference type="STRING" id="545695.TREAZ_1115"/>
<evidence type="ECO:0000256" key="3">
    <source>
        <dbReference type="ARBA" id="ARBA00009225"/>
    </source>
</evidence>
<gene>
    <name evidence="12" type="ordered locus">TREAZ_1115</name>
</gene>
<comment type="pathway">
    <text evidence="2">Carbohydrate metabolism.</text>
</comment>
<protein>
    <submittedName>
        <fullName evidence="12">Hexokinase</fullName>
    </submittedName>
</protein>
<dbReference type="GO" id="GO:0004340">
    <property type="term" value="F:glucokinase activity"/>
    <property type="evidence" value="ECO:0007669"/>
    <property type="project" value="TreeGrafter"/>
</dbReference>
<dbReference type="HOGENOM" id="CLU_014393_5_3_12"/>
<evidence type="ECO:0000313" key="13">
    <source>
        <dbReference type="Proteomes" id="UP000009222"/>
    </source>
</evidence>
<dbReference type="Proteomes" id="UP000009222">
    <property type="component" value="Chromosome"/>
</dbReference>
<comment type="pathway">
    <text evidence="1">Carbohydrate degradation.</text>
</comment>
<keyword evidence="8" id="KW-0324">Glycolysis</keyword>
<dbReference type="PRINTS" id="PR00475">
    <property type="entry name" value="HEXOKINASE"/>
</dbReference>
<dbReference type="Gene3D" id="3.30.420.40">
    <property type="match status" value="1"/>
</dbReference>
<dbReference type="AlphaFoldDB" id="F5Y779"/>
<comment type="similarity">
    <text evidence="3">Belongs to the hexokinase family.</text>
</comment>
<dbReference type="InParanoid" id="F5Y779"/>
<comment type="catalytic activity">
    <reaction evidence="9">
        <text>D-fructose + ATP = D-fructose 6-phosphate + ADP + H(+)</text>
        <dbReference type="Rhea" id="RHEA:16125"/>
        <dbReference type="ChEBI" id="CHEBI:15378"/>
        <dbReference type="ChEBI" id="CHEBI:30616"/>
        <dbReference type="ChEBI" id="CHEBI:37721"/>
        <dbReference type="ChEBI" id="CHEBI:61527"/>
        <dbReference type="ChEBI" id="CHEBI:456216"/>
        <dbReference type="EC" id="2.7.1.1"/>
    </reaction>
    <physiologicalReaction direction="left-to-right" evidence="9">
        <dbReference type="Rhea" id="RHEA:16126"/>
    </physiologicalReaction>
</comment>
<dbReference type="GO" id="GO:0006006">
    <property type="term" value="P:glucose metabolic process"/>
    <property type="evidence" value="ECO:0007669"/>
    <property type="project" value="TreeGrafter"/>
</dbReference>
<dbReference type="InterPro" id="IPR043129">
    <property type="entry name" value="ATPase_NBD"/>
</dbReference>
<dbReference type="GO" id="GO:0008865">
    <property type="term" value="F:fructokinase activity"/>
    <property type="evidence" value="ECO:0007669"/>
    <property type="project" value="TreeGrafter"/>
</dbReference>
<dbReference type="PANTHER" id="PTHR19443:SF16">
    <property type="entry name" value="HEXOKINASE TYPE 1-RELATED"/>
    <property type="match status" value="1"/>
</dbReference>
<feature type="domain" description="Hexokinase N-terminal" evidence="10">
    <location>
        <begin position="28"/>
        <end position="200"/>
    </location>
</feature>
<evidence type="ECO:0000256" key="2">
    <source>
        <dbReference type="ARBA" id="ARBA00005007"/>
    </source>
</evidence>
<dbReference type="GO" id="GO:0005536">
    <property type="term" value="F:D-glucose binding"/>
    <property type="evidence" value="ECO:0007669"/>
    <property type="project" value="InterPro"/>
</dbReference>
<dbReference type="GO" id="GO:0001678">
    <property type="term" value="P:intracellular glucose homeostasis"/>
    <property type="evidence" value="ECO:0007669"/>
    <property type="project" value="InterPro"/>
</dbReference>
<evidence type="ECO:0000256" key="6">
    <source>
        <dbReference type="ARBA" id="ARBA00022777"/>
    </source>
</evidence>
<dbReference type="PANTHER" id="PTHR19443">
    <property type="entry name" value="HEXOKINASE"/>
    <property type="match status" value="1"/>
</dbReference>
<dbReference type="OrthoDB" id="6383434at2"/>
<keyword evidence="13" id="KW-1185">Reference proteome</keyword>